<dbReference type="OrthoDB" id="8680240at2"/>
<evidence type="ECO:0000259" key="4">
    <source>
        <dbReference type="PROSITE" id="PS50949"/>
    </source>
</evidence>
<dbReference type="AlphaFoldDB" id="A0A1R1LD58"/>
<keyword evidence="1" id="KW-0805">Transcription regulation</keyword>
<dbReference type="SMART" id="SM00345">
    <property type="entry name" value="HTH_GNTR"/>
    <property type="match status" value="1"/>
</dbReference>
<reference evidence="5 6" key="1">
    <citation type="submission" date="2016-12" db="EMBL/GenBank/DDBJ databases">
        <title>Draft genome of Tersicoccus phoenicis 1P05MA.</title>
        <authorList>
            <person name="Nakajima Y."/>
            <person name="Yoshizawa S."/>
            <person name="Nakamura K."/>
            <person name="Ogura Y."/>
            <person name="Hayashi T."/>
            <person name="Kogure K."/>
        </authorList>
    </citation>
    <scope>NUCLEOTIDE SEQUENCE [LARGE SCALE GENOMIC DNA]</scope>
    <source>
        <strain evidence="5 6">1p05MA</strain>
    </source>
</reference>
<evidence type="ECO:0000256" key="2">
    <source>
        <dbReference type="ARBA" id="ARBA00023125"/>
    </source>
</evidence>
<dbReference type="Pfam" id="PF00392">
    <property type="entry name" value="GntR"/>
    <property type="match status" value="1"/>
</dbReference>
<dbReference type="InterPro" id="IPR011711">
    <property type="entry name" value="GntR_C"/>
</dbReference>
<dbReference type="PRINTS" id="PR00035">
    <property type="entry name" value="HTHGNTR"/>
</dbReference>
<feature type="domain" description="HTH gntR-type" evidence="4">
    <location>
        <begin position="9"/>
        <end position="76"/>
    </location>
</feature>
<proteinExistence type="predicted"/>
<dbReference type="InterPro" id="IPR000524">
    <property type="entry name" value="Tscrpt_reg_HTH_GntR"/>
</dbReference>
<keyword evidence="2" id="KW-0238">DNA-binding</keyword>
<dbReference type="SUPFAM" id="SSF46785">
    <property type="entry name" value="Winged helix' DNA-binding domain"/>
    <property type="match status" value="1"/>
</dbReference>
<evidence type="ECO:0000256" key="1">
    <source>
        <dbReference type="ARBA" id="ARBA00023015"/>
    </source>
</evidence>
<dbReference type="PROSITE" id="PS50949">
    <property type="entry name" value="HTH_GNTR"/>
    <property type="match status" value="1"/>
</dbReference>
<gene>
    <name evidence="5" type="ORF">BKD30_06140</name>
</gene>
<keyword evidence="6" id="KW-1185">Reference proteome</keyword>
<dbReference type="GO" id="GO:0003700">
    <property type="term" value="F:DNA-binding transcription factor activity"/>
    <property type="evidence" value="ECO:0007669"/>
    <property type="project" value="InterPro"/>
</dbReference>
<name>A0A1R1LD58_9MICC</name>
<dbReference type="Proteomes" id="UP000187085">
    <property type="component" value="Unassembled WGS sequence"/>
</dbReference>
<evidence type="ECO:0000256" key="3">
    <source>
        <dbReference type="ARBA" id="ARBA00023163"/>
    </source>
</evidence>
<keyword evidence="3" id="KW-0804">Transcription</keyword>
<dbReference type="PANTHER" id="PTHR43537:SF24">
    <property type="entry name" value="GLUCONATE OPERON TRANSCRIPTIONAL REPRESSOR"/>
    <property type="match status" value="1"/>
</dbReference>
<dbReference type="PANTHER" id="PTHR43537">
    <property type="entry name" value="TRANSCRIPTIONAL REGULATOR, GNTR FAMILY"/>
    <property type="match status" value="1"/>
</dbReference>
<dbReference type="RefSeq" id="WP_076703213.1">
    <property type="nucleotide sequence ID" value="NZ_MRDE01000026.1"/>
</dbReference>
<dbReference type="InterPro" id="IPR008920">
    <property type="entry name" value="TF_FadR/GntR_C"/>
</dbReference>
<dbReference type="CDD" id="cd07377">
    <property type="entry name" value="WHTH_GntR"/>
    <property type="match status" value="1"/>
</dbReference>
<dbReference type="Pfam" id="PF07729">
    <property type="entry name" value="FCD"/>
    <property type="match status" value="1"/>
</dbReference>
<dbReference type="Gene3D" id="1.20.120.530">
    <property type="entry name" value="GntR ligand-binding domain-like"/>
    <property type="match status" value="1"/>
</dbReference>
<evidence type="ECO:0000313" key="6">
    <source>
        <dbReference type="Proteomes" id="UP000187085"/>
    </source>
</evidence>
<accession>A0A1R1LD58</accession>
<dbReference type="GO" id="GO:0003677">
    <property type="term" value="F:DNA binding"/>
    <property type="evidence" value="ECO:0007669"/>
    <property type="project" value="UniProtKB-KW"/>
</dbReference>
<dbReference type="InterPro" id="IPR036388">
    <property type="entry name" value="WH-like_DNA-bd_sf"/>
</dbReference>
<dbReference type="SUPFAM" id="SSF48008">
    <property type="entry name" value="GntR ligand-binding domain-like"/>
    <property type="match status" value="1"/>
</dbReference>
<dbReference type="EMBL" id="MRDE01000026">
    <property type="protein sequence ID" value="OMH25469.1"/>
    <property type="molecule type" value="Genomic_DNA"/>
</dbReference>
<dbReference type="STRING" id="554083.BKD30_06140"/>
<evidence type="ECO:0000313" key="5">
    <source>
        <dbReference type="EMBL" id="OMH25469.1"/>
    </source>
</evidence>
<protein>
    <submittedName>
        <fullName evidence="5">GntR family transcriptional regulator</fullName>
    </submittedName>
</protein>
<dbReference type="SMART" id="SM00895">
    <property type="entry name" value="FCD"/>
    <property type="match status" value="1"/>
</dbReference>
<sequence length="215" mass="23462">MLPDVTTAASGRDRAFTYLRDEILSDPARQGTFLNETELAASIGVSRTPVREALLLLVADGLIEMIPQRGARVPVVGRQLVHDLMQLRAMLECQSALSTLQAGMTPVAAMRAVLAEQEELTRGGDERDFIDLDRAFHQTLIDAVGNQLLSDSYARLRSRQILVGVEALFRSPARQRQVVVEHRAILSALAAGDDAAATAAIQEHLRVTERVLLGD</sequence>
<dbReference type="Gene3D" id="1.10.10.10">
    <property type="entry name" value="Winged helix-like DNA-binding domain superfamily/Winged helix DNA-binding domain"/>
    <property type="match status" value="1"/>
</dbReference>
<dbReference type="InterPro" id="IPR036390">
    <property type="entry name" value="WH_DNA-bd_sf"/>
</dbReference>
<organism evidence="5 6">
    <name type="scientific">Tersicoccus phoenicis</name>
    <dbReference type="NCBI Taxonomy" id="554083"/>
    <lineage>
        <taxon>Bacteria</taxon>
        <taxon>Bacillati</taxon>
        <taxon>Actinomycetota</taxon>
        <taxon>Actinomycetes</taxon>
        <taxon>Micrococcales</taxon>
        <taxon>Micrococcaceae</taxon>
        <taxon>Tersicoccus</taxon>
    </lineage>
</organism>
<comment type="caution">
    <text evidence="5">The sequence shown here is derived from an EMBL/GenBank/DDBJ whole genome shotgun (WGS) entry which is preliminary data.</text>
</comment>